<dbReference type="Pfam" id="PF13912">
    <property type="entry name" value="zf-C2H2_6"/>
    <property type="match status" value="1"/>
</dbReference>
<name>A0A1S2VB43_9BACT</name>
<evidence type="ECO:0000256" key="2">
    <source>
        <dbReference type="ARBA" id="ARBA00022771"/>
    </source>
</evidence>
<dbReference type="InterPro" id="IPR013087">
    <property type="entry name" value="Znf_C2H2_type"/>
</dbReference>
<dbReference type="GO" id="GO:0008270">
    <property type="term" value="F:zinc ion binding"/>
    <property type="evidence" value="ECO:0007669"/>
    <property type="project" value="UniProtKB-KW"/>
</dbReference>
<dbReference type="SMART" id="SM00355">
    <property type="entry name" value="ZnF_C2H2"/>
    <property type="match status" value="1"/>
</dbReference>
<feature type="domain" description="C2H2-type" evidence="4">
    <location>
        <begin position="93"/>
        <end position="117"/>
    </location>
</feature>
<dbReference type="InterPro" id="IPR036236">
    <property type="entry name" value="Znf_C2H2_sf"/>
</dbReference>
<dbReference type="EMBL" id="MORL01000049">
    <property type="protein sequence ID" value="OIN55640.1"/>
    <property type="molecule type" value="Genomic_DNA"/>
</dbReference>
<sequence length="117" mass="13063">MNLRPVSEPYQPTICSSENLSRMDEAFTVLISDPSGVAQRNALRKLELEAYTKRVNLGQWLKEKYYGQFMAEMGMVAMKPAEAPPVVVATEPFTCQVCGQKFSSQPALNGHQKAHRS</sequence>
<protein>
    <recommendedName>
        <fullName evidence="4">C2H2-type domain-containing protein</fullName>
    </recommendedName>
</protein>
<dbReference type="PROSITE" id="PS50157">
    <property type="entry name" value="ZINC_FINGER_C2H2_2"/>
    <property type="match status" value="1"/>
</dbReference>
<dbReference type="Proteomes" id="UP000181790">
    <property type="component" value="Unassembled WGS sequence"/>
</dbReference>
<organism evidence="5 6">
    <name type="scientific">Arsenicibacter rosenii</name>
    <dbReference type="NCBI Taxonomy" id="1750698"/>
    <lineage>
        <taxon>Bacteria</taxon>
        <taxon>Pseudomonadati</taxon>
        <taxon>Bacteroidota</taxon>
        <taxon>Cytophagia</taxon>
        <taxon>Cytophagales</taxon>
        <taxon>Spirosomataceae</taxon>
        <taxon>Arsenicibacter</taxon>
    </lineage>
</organism>
<dbReference type="Gene3D" id="3.30.160.60">
    <property type="entry name" value="Classic Zinc Finger"/>
    <property type="match status" value="1"/>
</dbReference>
<accession>A0A1S2VB43</accession>
<evidence type="ECO:0000259" key="4">
    <source>
        <dbReference type="PROSITE" id="PS50157"/>
    </source>
</evidence>
<dbReference type="AlphaFoldDB" id="A0A1S2VB43"/>
<gene>
    <name evidence="5" type="ORF">BLX24_29085</name>
</gene>
<evidence type="ECO:0000256" key="3">
    <source>
        <dbReference type="ARBA" id="ARBA00022833"/>
    </source>
</evidence>
<keyword evidence="2" id="KW-0863">Zinc-finger</keyword>
<keyword evidence="3" id="KW-0862">Zinc</keyword>
<evidence type="ECO:0000313" key="5">
    <source>
        <dbReference type="EMBL" id="OIN55640.1"/>
    </source>
</evidence>
<dbReference type="FunFam" id="3.30.160.60:FF:000446">
    <property type="entry name" value="Zinc finger protein"/>
    <property type="match status" value="1"/>
</dbReference>
<evidence type="ECO:0000256" key="1">
    <source>
        <dbReference type="ARBA" id="ARBA00022723"/>
    </source>
</evidence>
<reference evidence="5 6" key="1">
    <citation type="submission" date="2016-10" db="EMBL/GenBank/DDBJ databases">
        <title>Arsenicibacter rosenii gen. nov., sp. nov., an efficient arsenic-methylating bacterium isolated from an arsenic-contaminated paddy soil.</title>
        <authorList>
            <person name="Huang K."/>
        </authorList>
    </citation>
    <scope>NUCLEOTIDE SEQUENCE [LARGE SCALE GENOMIC DNA]</scope>
    <source>
        <strain evidence="5 6">SM-1</strain>
    </source>
</reference>
<dbReference type="RefSeq" id="WP_071506745.1">
    <property type="nucleotide sequence ID" value="NZ_MORL01000049.1"/>
</dbReference>
<dbReference type="SUPFAM" id="SSF57667">
    <property type="entry name" value="beta-beta-alpha zinc fingers"/>
    <property type="match status" value="1"/>
</dbReference>
<proteinExistence type="predicted"/>
<keyword evidence="1" id="KW-0479">Metal-binding</keyword>
<evidence type="ECO:0000313" key="6">
    <source>
        <dbReference type="Proteomes" id="UP000181790"/>
    </source>
</evidence>
<keyword evidence="6" id="KW-1185">Reference proteome</keyword>
<dbReference type="PROSITE" id="PS00028">
    <property type="entry name" value="ZINC_FINGER_C2H2_1"/>
    <property type="match status" value="1"/>
</dbReference>
<comment type="caution">
    <text evidence="5">The sequence shown here is derived from an EMBL/GenBank/DDBJ whole genome shotgun (WGS) entry which is preliminary data.</text>
</comment>